<dbReference type="Proteomes" id="UP000694553">
    <property type="component" value="Unassembled WGS sequence"/>
</dbReference>
<evidence type="ECO:0000256" key="18">
    <source>
        <dbReference type="ARBA" id="ARBA00032181"/>
    </source>
</evidence>
<dbReference type="OMA" id="KGFHDPG"/>
<keyword evidence="12" id="KW-0333">Golgi apparatus</keyword>
<evidence type="ECO:0000256" key="3">
    <source>
        <dbReference type="ARBA" id="ARBA00004922"/>
    </source>
</evidence>
<gene>
    <name evidence="22" type="primary">B4GAT1</name>
</gene>
<protein>
    <recommendedName>
        <fullName evidence="5">Beta-1,4-glucuronyltransferase 1</fullName>
    </recommendedName>
    <alternativeName>
        <fullName evidence="16">I-beta-1,3-N-acetylglucosaminyltransferase</fullName>
    </alternativeName>
    <alternativeName>
        <fullName evidence="19">N-acetyllactosaminide beta-1,3-N-acetylglucosaminyltransferase</fullName>
    </alternativeName>
    <alternativeName>
        <fullName evidence="17">Poly-N-acetyllactosamine extension enzyme</fullName>
    </alternativeName>
    <alternativeName>
        <fullName evidence="18">UDP-GlcNAc:betaGal beta-1,3-N-acetylglucosaminyltransferase 1</fullName>
    </alternativeName>
</protein>
<evidence type="ECO:0000256" key="7">
    <source>
        <dbReference type="ARBA" id="ARBA00022679"/>
    </source>
</evidence>
<keyword evidence="13" id="KW-0472">Membrane</keyword>
<keyword evidence="15" id="KW-0464">Manganese</keyword>
<evidence type="ECO:0000256" key="12">
    <source>
        <dbReference type="ARBA" id="ARBA00023034"/>
    </source>
</evidence>
<evidence type="ECO:0000313" key="22">
    <source>
        <dbReference type="Ensembl" id="ENSCMUP00000034546.1"/>
    </source>
</evidence>
<feature type="compositionally biased region" description="Low complexity" evidence="21">
    <location>
        <begin position="141"/>
        <end position="151"/>
    </location>
</feature>
<evidence type="ECO:0000256" key="8">
    <source>
        <dbReference type="ARBA" id="ARBA00022692"/>
    </source>
</evidence>
<comment type="subcellular location">
    <subcellularLocation>
        <location evidence="2">Golgi apparatus membrane</location>
        <topology evidence="2">Single-pass type II membrane protein</topology>
    </subcellularLocation>
</comment>
<reference evidence="22" key="3">
    <citation type="submission" date="2025-09" db="UniProtKB">
        <authorList>
            <consortium name="Ensembl"/>
        </authorList>
    </citation>
    <scope>IDENTIFICATION</scope>
</reference>
<reference evidence="23" key="1">
    <citation type="submission" date="2019-10" db="EMBL/GenBank/DDBJ databases">
        <title>Corvus moneduloides (New Caledonian crow) genome, bCorMon1, primary haplotype.</title>
        <authorList>
            <person name="Rutz C."/>
            <person name="Fungtammasan C."/>
            <person name="Mountcastle J."/>
            <person name="Formenti G."/>
            <person name="Chow W."/>
            <person name="Howe K."/>
            <person name="Steele M.P."/>
            <person name="Fernandes J."/>
            <person name="Gilbert M.T.P."/>
            <person name="Fedrigo O."/>
            <person name="Jarvis E.D."/>
            <person name="Gemmell N."/>
        </authorList>
    </citation>
    <scope>NUCLEOTIDE SEQUENCE [LARGE SCALE GENOMIC DNA]</scope>
</reference>
<dbReference type="InterPro" id="IPR043189">
    <property type="entry name" value="B4GAT1"/>
</dbReference>
<keyword evidence="23" id="KW-1185">Reference proteome</keyword>
<keyword evidence="11" id="KW-1133">Transmembrane helix</keyword>
<feature type="region of interest" description="Disordered" evidence="21">
    <location>
        <begin position="1"/>
        <end position="21"/>
    </location>
</feature>
<evidence type="ECO:0000256" key="6">
    <source>
        <dbReference type="ARBA" id="ARBA00022676"/>
    </source>
</evidence>
<evidence type="ECO:0000256" key="16">
    <source>
        <dbReference type="ARBA" id="ARBA00030723"/>
    </source>
</evidence>
<comment type="cofactor">
    <cofactor evidence="1">
        <name>Mn(2+)</name>
        <dbReference type="ChEBI" id="CHEBI:29035"/>
    </cofactor>
</comment>
<evidence type="ECO:0000256" key="11">
    <source>
        <dbReference type="ARBA" id="ARBA00022989"/>
    </source>
</evidence>
<evidence type="ECO:0000256" key="5">
    <source>
        <dbReference type="ARBA" id="ARBA00017962"/>
    </source>
</evidence>
<comment type="pathway">
    <text evidence="3">Protein modification; protein glycosylation.</text>
</comment>
<keyword evidence="14" id="KW-0325">Glycoprotein</keyword>
<keyword evidence="9" id="KW-0479">Metal-binding</keyword>
<reference evidence="22" key="2">
    <citation type="submission" date="2025-08" db="UniProtKB">
        <authorList>
            <consortium name="Ensembl"/>
        </authorList>
    </citation>
    <scope>IDENTIFICATION</scope>
</reference>
<evidence type="ECO:0000256" key="20">
    <source>
        <dbReference type="ARBA" id="ARBA00047852"/>
    </source>
</evidence>
<evidence type="ECO:0000256" key="9">
    <source>
        <dbReference type="ARBA" id="ARBA00022723"/>
    </source>
</evidence>
<dbReference type="PANTHER" id="PTHR46420">
    <property type="entry name" value="BETA-1,4-GLUCURONYLTRANSFERASE 1"/>
    <property type="match status" value="1"/>
</dbReference>
<evidence type="ECO:0000256" key="21">
    <source>
        <dbReference type="SAM" id="MobiDB-lite"/>
    </source>
</evidence>
<dbReference type="Pfam" id="PF13896">
    <property type="entry name" value="Glyco_transf_49"/>
    <property type="match status" value="1"/>
</dbReference>
<evidence type="ECO:0000256" key="15">
    <source>
        <dbReference type="ARBA" id="ARBA00023211"/>
    </source>
</evidence>
<sequence>LPVLSRFPQSPQRPPAPPPWPGGGCWGAARGCWGGWRCCRPSTCGRCPPRAPPPPPSAPRRPPRGVLDASGAFRVYWDVLGPPPGWASAPRPELVLATHGTPGRAAAALGGPWGGPLSVAVFWGAPGGAGGADGDFGGALPGVTGPPEVARGAGGGGTPPAAPKPAPSAPKSRKIPPESRGGGAGGPWSAWRPPTPPVTVWGCRTPGICSGTWPGRGRPGGGQRGGAPPGSGGRWVLLVDADVVPSPGLHEGFLELLRDGGLHPKTWGGQGDPNDLGPQRDLGAQGDFGDPRALGAPGGLRVPSMSGIPSIPGGPNGLKDPKALEDPKGLSDPGVPNALEVPNVLNDPSDPKDPNALEVPKGLRDLGVPNIPKNPSALEDPKNFQDPGVPNVLEVPNTLEDPNVPKNPNTLGDPNALSDPDATEPPWARVVFVLPAFEVRAGRRLPGTKAELLRLWGAGDARPFYGTLCPRCQAPTEFGRWRALPPPPRLHVAYEAPWRDPWEPFFVAPAHGVPPFDERFLQYGFNRISQACELHVAGFRFAVLDGAFVTHRGFKEPGGFHGAREAELVLNRRLFRAFRAELAQRYPGSPRHC</sequence>
<comment type="similarity">
    <text evidence="4">Belongs to the glycosyltransferase 49 family.</text>
</comment>
<dbReference type="GO" id="GO:0015020">
    <property type="term" value="F:glucuronosyltransferase activity"/>
    <property type="evidence" value="ECO:0007669"/>
    <property type="project" value="InterPro"/>
</dbReference>
<evidence type="ECO:0000256" key="1">
    <source>
        <dbReference type="ARBA" id="ARBA00001936"/>
    </source>
</evidence>
<dbReference type="Ensembl" id="ENSCMUT00000030321.1">
    <property type="protein sequence ID" value="ENSCMUP00000034546.1"/>
    <property type="gene ID" value="ENSCMUG00000016858.1"/>
</dbReference>
<evidence type="ECO:0000256" key="4">
    <source>
        <dbReference type="ARBA" id="ARBA00008539"/>
    </source>
</evidence>
<proteinExistence type="inferred from homology"/>
<keyword evidence="7" id="KW-0808">Transferase</keyword>
<feature type="region of interest" description="Disordered" evidence="21">
    <location>
        <begin position="210"/>
        <end position="231"/>
    </location>
</feature>
<keyword evidence="8" id="KW-0812">Transmembrane</keyword>
<organism evidence="22 23">
    <name type="scientific">Corvus moneduloides</name>
    <name type="common">New Caledonian crow</name>
    <dbReference type="NCBI Taxonomy" id="1196302"/>
    <lineage>
        <taxon>Eukaryota</taxon>
        <taxon>Metazoa</taxon>
        <taxon>Chordata</taxon>
        <taxon>Craniata</taxon>
        <taxon>Vertebrata</taxon>
        <taxon>Euteleostomi</taxon>
        <taxon>Archelosauria</taxon>
        <taxon>Archosauria</taxon>
        <taxon>Dinosauria</taxon>
        <taxon>Saurischia</taxon>
        <taxon>Theropoda</taxon>
        <taxon>Coelurosauria</taxon>
        <taxon>Aves</taxon>
        <taxon>Neognathae</taxon>
        <taxon>Neoaves</taxon>
        <taxon>Telluraves</taxon>
        <taxon>Australaves</taxon>
        <taxon>Passeriformes</taxon>
        <taxon>Corvoidea</taxon>
        <taxon>Corvidae</taxon>
        <taxon>Corvus</taxon>
    </lineage>
</organism>
<accession>A0A8U7N6W4</accession>
<feature type="compositionally biased region" description="Low complexity" evidence="21">
    <location>
        <begin position="303"/>
        <end position="313"/>
    </location>
</feature>
<dbReference type="PANTHER" id="PTHR46420:SF1">
    <property type="entry name" value="BETA-1,4-GLUCURONYLTRANSFERASE 1"/>
    <property type="match status" value="1"/>
</dbReference>
<evidence type="ECO:0000256" key="19">
    <source>
        <dbReference type="ARBA" id="ARBA00033291"/>
    </source>
</evidence>
<name>A0A8U7N6W4_CORMO</name>
<evidence type="ECO:0000256" key="2">
    <source>
        <dbReference type="ARBA" id="ARBA00004323"/>
    </source>
</evidence>
<evidence type="ECO:0000256" key="14">
    <source>
        <dbReference type="ARBA" id="ARBA00023180"/>
    </source>
</evidence>
<keyword evidence="6" id="KW-0328">Glycosyltransferase</keyword>
<feature type="compositionally biased region" description="Pro residues" evidence="21">
    <location>
        <begin position="11"/>
        <end position="21"/>
    </location>
</feature>
<keyword evidence="10" id="KW-0735">Signal-anchor</keyword>
<dbReference type="AlphaFoldDB" id="A0A8U7N6W4"/>
<evidence type="ECO:0000313" key="23">
    <source>
        <dbReference type="Proteomes" id="UP000694553"/>
    </source>
</evidence>
<dbReference type="GO" id="GO:0046872">
    <property type="term" value="F:metal ion binding"/>
    <property type="evidence" value="ECO:0007669"/>
    <property type="project" value="UniProtKB-KW"/>
</dbReference>
<comment type="catalytic activity">
    <reaction evidence="20">
        <text>3-O-[beta-D-Xyl-(1-&gt;4)-Rib-ol-P-Rib-ol-P-3-beta-D-GalNAc-(1-&gt;3)-beta-D-GlcNAc-(1-&gt;4)-(O-6-P-alpha-D-Man)]-Thr-[protein] + UDP-alpha-D-glucuronate = 3-O-[beta-D-GlcA-(1-&gt;3)-beta-D-Xyl-(1-&gt;4)-Rib-ol-P-Rib-ol-P-3-beta-D-GalNAc-(1-&gt;3)-beta-D-GlcNAc-(1-&gt;4)-(O-6-P-alpha-D-Man)]-Thr-[protein] + UDP + H(+)</text>
        <dbReference type="Rhea" id="RHEA:46860"/>
        <dbReference type="Rhea" id="RHEA-COMP:15023"/>
        <dbReference type="Rhea" id="RHEA-COMP:17482"/>
        <dbReference type="ChEBI" id="CHEBI:15378"/>
        <dbReference type="ChEBI" id="CHEBI:58052"/>
        <dbReference type="ChEBI" id="CHEBI:58223"/>
        <dbReference type="ChEBI" id="CHEBI:142405"/>
        <dbReference type="ChEBI" id="CHEBI:177336"/>
    </reaction>
</comment>
<feature type="region of interest" description="Disordered" evidence="21">
    <location>
        <begin position="264"/>
        <end position="422"/>
    </location>
</feature>
<evidence type="ECO:0000256" key="13">
    <source>
        <dbReference type="ARBA" id="ARBA00023136"/>
    </source>
</evidence>
<feature type="compositionally biased region" description="Gly residues" evidence="21">
    <location>
        <begin position="217"/>
        <end position="231"/>
    </location>
</feature>
<evidence type="ECO:0000256" key="10">
    <source>
        <dbReference type="ARBA" id="ARBA00022968"/>
    </source>
</evidence>
<feature type="region of interest" description="Disordered" evidence="21">
    <location>
        <begin position="136"/>
        <end position="195"/>
    </location>
</feature>
<dbReference type="GO" id="GO:0000139">
    <property type="term" value="C:Golgi membrane"/>
    <property type="evidence" value="ECO:0007669"/>
    <property type="project" value="UniProtKB-SubCell"/>
</dbReference>
<dbReference type="GO" id="GO:0035269">
    <property type="term" value="P:protein O-linked glycosylation via mannose"/>
    <property type="evidence" value="ECO:0007669"/>
    <property type="project" value="TreeGrafter"/>
</dbReference>
<feature type="compositionally biased region" description="Basic and acidic residues" evidence="21">
    <location>
        <begin position="319"/>
        <end position="329"/>
    </location>
</feature>
<evidence type="ECO:0000256" key="17">
    <source>
        <dbReference type="ARBA" id="ARBA00032175"/>
    </source>
</evidence>